<dbReference type="InParanoid" id="G2YQS3"/>
<name>G2YQS3_BOTF4</name>
<accession>G2YQS3</accession>
<sequence length="55" mass="6356">MAFRVDLTHFHYLCSRSIEGPRIQPIQVPDQADCADDGENKMSVFEILWRMAEST</sequence>
<evidence type="ECO:0000313" key="2">
    <source>
        <dbReference type="Proteomes" id="UP000008177"/>
    </source>
</evidence>
<protein>
    <submittedName>
        <fullName evidence="1">Uncharacterized protein</fullName>
    </submittedName>
</protein>
<evidence type="ECO:0000313" key="1">
    <source>
        <dbReference type="EMBL" id="CCD53971.1"/>
    </source>
</evidence>
<dbReference type="AlphaFoldDB" id="G2YQS3"/>
<dbReference type="EMBL" id="FQ790349">
    <property type="protein sequence ID" value="CCD53971.1"/>
    <property type="molecule type" value="Genomic_DNA"/>
</dbReference>
<dbReference type="HOGENOM" id="CLU_3032127_0_0_1"/>
<gene>
    <name evidence="1" type="ORF">BofuT4_uP131510.1</name>
</gene>
<dbReference type="Proteomes" id="UP000008177">
    <property type="component" value="Unplaced contigs"/>
</dbReference>
<reference evidence="2" key="1">
    <citation type="journal article" date="2011" name="PLoS Genet.">
        <title>Genomic analysis of the necrotrophic fungal pathogens Sclerotinia sclerotiorum and Botrytis cinerea.</title>
        <authorList>
            <person name="Amselem J."/>
            <person name="Cuomo C.A."/>
            <person name="van Kan J.A."/>
            <person name="Viaud M."/>
            <person name="Benito E.P."/>
            <person name="Couloux A."/>
            <person name="Coutinho P.M."/>
            <person name="de Vries R.P."/>
            <person name="Dyer P.S."/>
            <person name="Fillinger S."/>
            <person name="Fournier E."/>
            <person name="Gout L."/>
            <person name="Hahn M."/>
            <person name="Kohn L."/>
            <person name="Lapalu N."/>
            <person name="Plummer K.M."/>
            <person name="Pradier J.M."/>
            <person name="Quevillon E."/>
            <person name="Sharon A."/>
            <person name="Simon A."/>
            <person name="ten Have A."/>
            <person name="Tudzynski B."/>
            <person name="Tudzynski P."/>
            <person name="Wincker P."/>
            <person name="Andrew M."/>
            <person name="Anthouard V."/>
            <person name="Beever R.E."/>
            <person name="Beffa R."/>
            <person name="Benoit I."/>
            <person name="Bouzid O."/>
            <person name="Brault B."/>
            <person name="Chen Z."/>
            <person name="Choquer M."/>
            <person name="Collemare J."/>
            <person name="Cotton P."/>
            <person name="Danchin E.G."/>
            <person name="Da Silva C."/>
            <person name="Gautier A."/>
            <person name="Giraud C."/>
            <person name="Giraud T."/>
            <person name="Gonzalez C."/>
            <person name="Grossetete S."/>
            <person name="Guldener U."/>
            <person name="Henrissat B."/>
            <person name="Howlett B.J."/>
            <person name="Kodira C."/>
            <person name="Kretschmer M."/>
            <person name="Lappartient A."/>
            <person name="Leroch M."/>
            <person name="Levis C."/>
            <person name="Mauceli E."/>
            <person name="Neuveglise C."/>
            <person name="Oeser B."/>
            <person name="Pearson M."/>
            <person name="Poulain J."/>
            <person name="Poussereau N."/>
            <person name="Quesneville H."/>
            <person name="Rascle C."/>
            <person name="Schumacher J."/>
            <person name="Segurens B."/>
            <person name="Sexton A."/>
            <person name="Silva E."/>
            <person name="Sirven C."/>
            <person name="Soanes D.M."/>
            <person name="Talbot N.J."/>
            <person name="Templeton M."/>
            <person name="Yandava C."/>
            <person name="Yarden O."/>
            <person name="Zeng Q."/>
            <person name="Rollins J.A."/>
            <person name="Lebrun M.H."/>
            <person name="Dickman M."/>
        </authorList>
    </citation>
    <scope>NUCLEOTIDE SEQUENCE [LARGE SCALE GENOMIC DNA]</scope>
    <source>
        <strain evidence="2">T4</strain>
    </source>
</reference>
<proteinExistence type="predicted"/>
<organism evidence="1 2">
    <name type="scientific">Botryotinia fuckeliana (strain T4)</name>
    <name type="common">Noble rot fungus</name>
    <name type="synonym">Botrytis cinerea</name>
    <dbReference type="NCBI Taxonomy" id="999810"/>
    <lineage>
        <taxon>Eukaryota</taxon>
        <taxon>Fungi</taxon>
        <taxon>Dikarya</taxon>
        <taxon>Ascomycota</taxon>
        <taxon>Pezizomycotina</taxon>
        <taxon>Leotiomycetes</taxon>
        <taxon>Helotiales</taxon>
        <taxon>Sclerotiniaceae</taxon>
        <taxon>Botrytis</taxon>
    </lineage>
</organism>